<keyword evidence="2" id="KW-1185">Reference proteome</keyword>
<evidence type="ECO:0000313" key="2">
    <source>
        <dbReference type="Proteomes" id="UP001152759"/>
    </source>
</evidence>
<gene>
    <name evidence="1" type="ORF">BEMITA_LOCUS5739</name>
</gene>
<evidence type="ECO:0000313" key="1">
    <source>
        <dbReference type="EMBL" id="CAH0386653.1"/>
    </source>
</evidence>
<name>A0A9P0F2W5_BEMTA</name>
<dbReference type="KEGG" id="btab:109031132"/>
<sequence>MPPISGKMNALQQDWLVKVSKDDFESIAKDIQNFVKKKENQAFACKCLLTCSKLAFNEKCSSPDALFTVTKACCDAIVLDTTDQQKLINALYHITKYLLVENLLEEAMLISGNVIKVWKTKANGWSSSEENTVMAFLHSFSKHLMNINITQDLDTLVSLKNKASALNLWSHVLTLCLSLNRKPLADMLVILVNLAIKFHNLEKEKTSAFLLACLQSLLTLSENISAEKIKLDELVLSRILQVYRRIVINYMSIENGSKLRESVLSVLDKLKKVFVCGAEQVSYIQFCEKIVQFVNRSMLDLSLDAKLLKDCQTMMNKWSNESKLSYDSSYFMNGILLKLGSSWTKREPKLPGALFSPLIKLVLKSHMFLDGNRMEICSEKCAMNCDESTILQSKCLPLNWLMIFYNQNPDKNETSIKFWTSIYKDLETLLAETQDFILKLSEANCPRLSKLFQYALPYFLNGISGFARSAQYQSAYTLTVSMLQNFVKLPSIFLEENFTGKLFVKALSLINCCCYNLGQYATPLSIISAWALILPSQRKTLFRLWTNFKLDVFRSKEKKLEASVWHVLTFNASSIKKLWNAPDLSPECAGSLLIEEMKAYCKHNLPYCEPFFAVFEACRKLKLSPHQEAIILCLLVRALAHDVSSIKKLAPILDKVKEIETQLCGLKKKSETKEKLKINILLGCLIVARSCCLILKIRSQNEGELNSQCMVVEQPKSDEPGTEVNPNDSCAVTPSLSFMKIDSHQQLFDLLDEGVKYLSTAASTKVLESISFDSCLYFDSLVDAAHIYKIYGYEISEYTTWELGFKVCSILKQNEGTIISMANILGLRSTVSAKWLAHTETLVQALDENETALKYQYFLACIRNNFLKQEYDTVNDLFQRVDTKELKKAHKLLYAEYYILLSKCFFNPDISPINCAVEAYICLAAHVKKKDWSNFTESCKLNSLLFEATLNIGDNFLDLMLPRETRSCLKAQLRLAQKLALPLRLAQVLVQLTWVDIMCCNKNDARLKIQTLEEILLLPMRVSNLVPVKTGSRRTKLIKVEQPDFLKHENCQCFVCASSLCQHVILETIRLQAAFTNLNPEFRNYCMDFLKCAQNMLSKICRNRKEEWMQLSEIKLFIQYIDYLTLVKSFKEATKISEKISVFVSSFPDAHPCNKILKQDMFEQIVSLNRAETEQLKTV</sequence>
<protein>
    <submittedName>
        <fullName evidence="1">Uncharacterized protein</fullName>
    </submittedName>
</protein>
<accession>A0A9P0F2W5</accession>
<proteinExistence type="predicted"/>
<reference evidence="1" key="1">
    <citation type="submission" date="2021-12" db="EMBL/GenBank/DDBJ databases">
        <authorList>
            <person name="King R."/>
        </authorList>
    </citation>
    <scope>NUCLEOTIDE SEQUENCE</scope>
</reference>
<dbReference type="EMBL" id="OU963864">
    <property type="protein sequence ID" value="CAH0386653.1"/>
    <property type="molecule type" value="Genomic_DNA"/>
</dbReference>
<organism evidence="1 2">
    <name type="scientific">Bemisia tabaci</name>
    <name type="common">Sweetpotato whitefly</name>
    <name type="synonym">Aleurodes tabaci</name>
    <dbReference type="NCBI Taxonomy" id="7038"/>
    <lineage>
        <taxon>Eukaryota</taxon>
        <taxon>Metazoa</taxon>
        <taxon>Ecdysozoa</taxon>
        <taxon>Arthropoda</taxon>
        <taxon>Hexapoda</taxon>
        <taxon>Insecta</taxon>
        <taxon>Pterygota</taxon>
        <taxon>Neoptera</taxon>
        <taxon>Paraneoptera</taxon>
        <taxon>Hemiptera</taxon>
        <taxon>Sternorrhyncha</taxon>
        <taxon>Aleyrodoidea</taxon>
        <taxon>Aleyrodidae</taxon>
        <taxon>Aleyrodinae</taxon>
        <taxon>Bemisia</taxon>
    </lineage>
</organism>
<dbReference type="Proteomes" id="UP001152759">
    <property type="component" value="Chromosome 3"/>
</dbReference>
<dbReference type="AlphaFoldDB" id="A0A9P0F2W5"/>